<dbReference type="EMBL" id="JAJSBI010000002">
    <property type="protein sequence ID" value="MCD9873304.1"/>
    <property type="molecule type" value="Genomic_DNA"/>
</dbReference>
<dbReference type="GO" id="GO:0003700">
    <property type="term" value="F:DNA-binding transcription factor activity"/>
    <property type="evidence" value="ECO:0007669"/>
    <property type="project" value="InterPro"/>
</dbReference>
<protein>
    <submittedName>
        <fullName evidence="2">MarR family transcriptional regulator</fullName>
    </submittedName>
</protein>
<evidence type="ECO:0000313" key="2">
    <source>
        <dbReference type="EMBL" id="MCD9873304.1"/>
    </source>
</evidence>
<dbReference type="PANTHER" id="PTHR33164">
    <property type="entry name" value="TRANSCRIPTIONAL REGULATOR, MARR FAMILY"/>
    <property type="match status" value="1"/>
</dbReference>
<feature type="domain" description="HTH marR-type" evidence="1">
    <location>
        <begin position="1"/>
        <end position="147"/>
    </location>
</feature>
<dbReference type="PANTHER" id="PTHR33164:SF99">
    <property type="entry name" value="MARR FAMILY REGULATORY PROTEIN"/>
    <property type="match status" value="1"/>
</dbReference>
<evidence type="ECO:0000259" key="1">
    <source>
        <dbReference type="PROSITE" id="PS50995"/>
    </source>
</evidence>
<dbReference type="InterPro" id="IPR036388">
    <property type="entry name" value="WH-like_DNA-bd_sf"/>
</dbReference>
<organism evidence="2 3">
    <name type="scientific">Streptomyces guryensis</name>
    <dbReference type="NCBI Taxonomy" id="2886947"/>
    <lineage>
        <taxon>Bacteria</taxon>
        <taxon>Bacillati</taxon>
        <taxon>Actinomycetota</taxon>
        <taxon>Actinomycetes</taxon>
        <taxon>Kitasatosporales</taxon>
        <taxon>Streptomycetaceae</taxon>
        <taxon>Streptomyces</taxon>
    </lineage>
</organism>
<dbReference type="InterPro" id="IPR039422">
    <property type="entry name" value="MarR/SlyA-like"/>
</dbReference>
<keyword evidence="3" id="KW-1185">Reference proteome</keyword>
<dbReference type="InterPro" id="IPR036390">
    <property type="entry name" value="WH_DNA-bd_sf"/>
</dbReference>
<dbReference type="AlphaFoldDB" id="A0A9Q3VKM3"/>
<dbReference type="InterPro" id="IPR000835">
    <property type="entry name" value="HTH_MarR-typ"/>
</dbReference>
<dbReference type="Proteomes" id="UP001108029">
    <property type="component" value="Unassembled WGS sequence"/>
</dbReference>
<dbReference type="PROSITE" id="PS50995">
    <property type="entry name" value="HTH_MARR_2"/>
    <property type="match status" value="1"/>
</dbReference>
<reference evidence="2" key="1">
    <citation type="submission" date="2021-12" db="EMBL/GenBank/DDBJ databases">
        <authorList>
            <person name="Lee J.-H."/>
            <person name="Kim S.-B."/>
        </authorList>
    </citation>
    <scope>NUCLEOTIDE SEQUENCE</scope>
    <source>
        <strain evidence="2">NR30</strain>
    </source>
</reference>
<comment type="caution">
    <text evidence="2">The sequence shown here is derived from an EMBL/GenBank/DDBJ whole genome shotgun (WGS) entry which is preliminary data.</text>
</comment>
<dbReference type="SUPFAM" id="SSF46785">
    <property type="entry name" value="Winged helix' DNA-binding domain"/>
    <property type="match status" value="1"/>
</dbReference>
<dbReference type="PRINTS" id="PR00598">
    <property type="entry name" value="HTHMARR"/>
</dbReference>
<evidence type="ECO:0000313" key="3">
    <source>
        <dbReference type="Proteomes" id="UP001108029"/>
    </source>
</evidence>
<sequence length="167" mass="18775">MTSPRWLTPEELRAWINFLDCSTLLNDYLDQQLRRDAAMTHADYSLLARLSVAPDRALGMSLLAEQLKFTRSRLTRAVIRLEESGYVRRREDPADGRGQLAELTEAGMELMAKAAPGHVTAVRRVVFDALSPEQVEQLATITATVLASLKQADEEDAYPAALPWHRR</sequence>
<proteinExistence type="predicted"/>
<dbReference type="GO" id="GO:0006950">
    <property type="term" value="P:response to stress"/>
    <property type="evidence" value="ECO:0007669"/>
    <property type="project" value="TreeGrafter"/>
</dbReference>
<dbReference type="SMART" id="SM00347">
    <property type="entry name" value="HTH_MARR"/>
    <property type="match status" value="1"/>
</dbReference>
<dbReference type="Pfam" id="PF12802">
    <property type="entry name" value="MarR_2"/>
    <property type="match status" value="1"/>
</dbReference>
<accession>A0A9Q3VKM3</accession>
<gene>
    <name evidence="2" type="ORF">LJ657_06400</name>
</gene>
<name>A0A9Q3VKM3_9ACTN</name>
<dbReference type="RefSeq" id="WP_232647262.1">
    <property type="nucleotide sequence ID" value="NZ_JAJSBI010000002.1"/>
</dbReference>
<dbReference type="Gene3D" id="1.10.10.10">
    <property type="entry name" value="Winged helix-like DNA-binding domain superfamily/Winged helix DNA-binding domain"/>
    <property type="match status" value="1"/>
</dbReference>